<feature type="transmembrane region" description="Helical" evidence="8">
    <location>
        <begin position="385"/>
        <end position="402"/>
    </location>
</feature>
<proteinExistence type="predicted"/>
<feature type="region of interest" description="Disordered" evidence="7">
    <location>
        <begin position="114"/>
        <end position="133"/>
    </location>
</feature>
<feature type="compositionally biased region" description="Low complexity" evidence="7">
    <location>
        <begin position="288"/>
        <end position="372"/>
    </location>
</feature>
<evidence type="ECO:0000259" key="10">
    <source>
        <dbReference type="PROSITE" id="PS50847"/>
    </source>
</evidence>
<evidence type="ECO:0000256" key="7">
    <source>
        <dbReference type="SAM" id="MobiDB-lite"/>
    </source>
</evidence>
<evidence type="ECO:0000259" key="9">
    <source>
        <dbReference type="PROSITE" id="PS50825"/>
    </source>
</evidence>
<keyword evidence="8" id="KW-0472">Membrane</keyword>
<reference evidence="11" key="2">
    <citation type="journal article" date="2023" name="Vet. Microbiol.">
        <title>Emergence of livestock-associated Mammaliicoccus sciuri ST71 co-harbouring mecA and mecC genes in Brazil.</title>
        <authorList>
            <person name="de Moura G.S."/>
            <person name="de Carvalho E."/>
            <person name="Ramos Sanchez E.M."/>
            <person name="Sellera F.P."/>
            <person name="Marques M.F.S."/>
            <person name="Heinemann M.B."/>
            <person name="De Vliegher S."/>
            <person name="Souza F.N."/>
            <person name="Mota R.A."/>
        </authorList>
    </citation>
    <scope>NUCLEOTIDE SEQUENCE</scope>
    <source>
        <strain evidence="11">BR656</strain>
    </source>
</reference>
<keyword evidence="4" id="KW-0732">Signal</keyword>
<organism evidence="11 12">
    <name type="scientific">Mammaliicoccus sciuri</name>
    <name type="common">Staphylococcus sciuri</name>
    <dbReference type="NCBI Taxonomy" id="1296"/>
    <lineage>
        <taxon>Bacteria</taxon>
        <taxon>Bacillati</taxon>
        <taxon>Bacillota</taxon>
        <taxon>Bacilli</taxon>
        <taxon>Bacillales</taxon>
        <taxon>Staphylococcaceae</taxon>
        <taxon>Mammaliicoccus</taxon>
    </lineage>
</organism>
<dbReference type="SUPFAM" id="SSF49313">
    <property type="entry name" value="Cadherin-like"/>
    <property type="match status" value="3"/>
</dbReference>
<dbReference type="InterPro" id="IPR015919">
    <property type="entry name" value="Cadherin-like_sf"/>
</dbReference>
<accession>A0ABT7HZW9</accession>
<keyword evidence="2" id="KW-0134">Cell wall</keyword>
<keyword evidence="3" id="KW-0964">Secreted</keyword>
<dbReference type="InterPro" id="IPR003410">
    <property type="entry name" value="HYR_dom"/>
</dbReference>
<dbReference type="Proteomes" id="UP001176210">
    <property type="component" value="Unassembled WGS sequence"/>
</dbReference>
<evidence type="ECO:0000256" key="4">
    <source>
        <dbReference type="ARBA" id="ARBA00022729"/>
    </source>
</evidence>
<keyword evidence="5" id="KW-0677">Repeat</keyword>
<evidence type="ECO:0000256" key="6">
    <source>
        <dbReference type="ARBA" id="ARBA00023088"/>
    </source>
</evidence>
<evidence type="ECO:0000313" key="11">
    <source>
        <dbReference type="EMBL" id="MDL0117595.1"/>
    </source>
</evidence>
<dbReference type="EMBL" id="JAPNQM010000007">
    <property type="protein sequence ID" value="MDL0117595.1"/>
    <property type="molecule type" value="Genomic_DNA"/>
</dbReference>
<dbReference type="PROSITE" id="PS50825">
    <property type="entry name" value="HYR"/>
    <property type="match status" value="1"/>
</dbReference>
<keyword evidence="12" id="KW-1185">Reference proteome</keyword>
<keyword evidence="8" id="KW-0812">Transmembrane</keyword>
<dbReference type="Pfam" id="PF00746">
    <property type="entry name" value="Gram_pos_anchor"/>
    <property type="match status" value="1"/>
</dbReference>
<evidence type="ECO:0000256" key="5">
    <source>
        <dbReference type="ARBA" id="ARBA00022737"/>
    </source>
</evidence>
<dbReference type="InterPro" id="IPR013783">
    <property type="entry name" value="Ig-like_fold"/>
</dbReference>
<comment type="subcellular location">
    <subcellularLocation>
        <location evidence="1">Secreted</location>
        <location evidence="1">Cell wall</location>
        <topology evidence="1">Peptidoglycan-anchor</topology>
    </subcellularLocation>
</comment>
<protein>
    <submittedName>
        <fullName evidence="11">Ig domain-containing protein</fullName>
    </submittedName>
</protein>
<gene>
    <name evidence="11" type="ORF">OWO77_11560</name>
</gene>
<dbReference type="Gene3D" id="2.60.40.10">
    <property type="entry name" value="Immunoglobulins"/>
    <property type="match status" value="3"/>
</dbReference>
<evidence type="ECO:0000256" key="1">
    <source>
        <dbReference type="ARBA" id="ARBA00004168"/>
    </source>
</evidence>
<name>A0ABT7HZW9_MAMSC</name>
<reference evidence="11" key="1">
    <citation type="submission" date="2022-09" db="EMBL/GenBank/DDBJ databases">
        <authorList>
            <person name="De Moura G.S."/>
            <person name="Carvalho E."/>
            <person name="Ramos Sanchez E.M."/>
            <person name="Sellera F.P."/>
            <person name="Marques M.F.S."/>
            <person name="Heinemann M.B."/>
            <person name="De Vliegher S."/>
            <person name="Souza F.N."/>
            <person name="Mota R.A."/>
        </authorList>
    </citation>
    <scope>NUCLEOTIDE SEQUENCE</scope>
    <source>
        <strain evidence="11">BR656</strain>
    </source>
</reference>
<dbReference type="InterPro" id="IPR019931">
    <property type="entry name" value="LPXTG_anchor"/>
</dbReference>
<evidence type="ECO:0000256" key="8">
    <source>
        <dbReference type="SAM" id="Phobius"/>
    </source>
</evidence>
<dbReference type="NCBIfam" id="TIGR01167">
    <property type="entry name" value="LPXTG_anchor"/>
    <property type="match status" value="1"/>
</dbReference>
<feature type="compositionally biased region" description="Polar residues" evidence="7">
    <location>
        <begin position="226"/>
        <end position="235"/>
    </location>
</feature>
<dbReference type="Pfam" id="PF05345">
    <property type="entry name" value="He_PIG"/>
    <property type="match status" value="3"/>
</dbReference>
<sequence length="412" mass="42582">MPPTVDPIEDQTIEVNTQITNIELNGKDNSGKPVTHEVSGLPEGVTYDPETNIISGTPTTIGSYDVTVVSTDESGNKTETPFTITVEDTTAPTVDSIEDQTTEVNTPIKDITLNGQDNSGKPVTHEVSGLPEGVTYDPETTISGTPTTVGSYDVTVVTTDESGNKTETTFTITVEDTLPPTVDPIEDQTTEVNTPIKDVTLNGKDNSGKPVTHEVSGLPDGVTFDPETNTISGTPTKAGEYTVTVVTRDSEGNETTTTFVIIVKDDSSNDGNNPGDDDGDDNSGGNGDDSSNGGNDNSGDNGDDSSNGGNDNSGDNGDDSSNGGNDNSGDNGDDSSNGGNNNSGDNGDDSSNGGNDNSGDNGDNSSNGGNDSKVLPDTGEQDKNLTLFASVIALFGGILTFRRKKKDSKTDK</sequence>
<keyword evidence="6" id="KW-0572">Peptidoglycan-anchor</keyword>
<feature type="domain" description="HYR" evidence="9">
    <location>
        <begin position="87"/>
        <end position="176"/>
    </location>
</feature>
<keyword evidence="8" id="KW-1133">Transmembrane helix</keyword>
<feature type="region of interest" description="Disordered" evidence="7">
    <location>
        <begin position="262"/>
        <end position="379"/>
    </location>
</feature>
<comment type="caution">
    <text evidence="11">The sequence shown here is derived from an EMBL/GenBank/DDBJ whole genome shotgun (WGS) entry which is preliminary data.</text>
</comment>
<feature type="domain" description="Gram-positive cocci surface proteins LPxTG" evidence="10">
    <location>
        <begin position="375"/>
        <end position="412"/>
    </location>
</feature>
<feature type="region of interest" description="Disordered" evidence="7">
    <location>
        <begin position="198"/>
        <end position="236"/>
    </location>
</feature>
<evidence type="ECO:0000256" key="2">
    <source>
        <dbReference type="ARBA" id="ARBA00022512"/>
    </source>
</evidence>
<evidence type="ECO:0000313" key="12">
    <source>
        <dbReference type="Proteomes" id="UP001176210"/>
    </source>
</evidence>
<dbReference type="PROSITE" id="PS50847">
    <property type="entry name" value="GRAM_POS_ANCHORING"/>
    <property type="match status" value="1"/>
</dbReference>
<evidence type="ECO:0000256" key="3">
    <source>
        <dbReference type="ARBA" id="ARBA00022525"/>
    </source>
</evidence>